<keyword evidence="2 6" id="KW-0812">Transmembrane</keyword>
<comment type="subcellular location">
    <subcellularLocation>
        <location evidence="1">Membrane</location>
        <topology evidence="1">Multi-pass membrane protein</topology>
    </subcellularLocation>
</comment>
<evidence type="ECO:0000256" key="4">
    <source>
        <dbReference type="ARBA" id="ARBA00023136"/>
    </source>
</evidence>
<feature type="compositionally biased region" description="Basic residues" evidence="5">
    <location>
        <begin position="306"/>
        <end position="319"/>
    </location>
</feature>
<evidence type="ECO:0000256" key="2">
    <source>
        <dbReference type="ARBA" id="ARBA00022692"/>
    </source>
</evidence>
<feature type="transmembrane region" description="Helical" evidence="6">
    <location>
        <begin position="196"/>
        <end position="216"/>
    </location>
</feature>
<evidence type="ECO:0000256" key="3">
    <source>
        <dbReference type="ARBA" id="ARBA00022989"/>
    </source>
</evidence>
<evidence type="ECO:0000256" key="6">
    <source>
        <dbReference type="SAM" id="Phobius"/>
    </source>
</evidence>
<feature type="transmembrane region" description="Helical" evidence="6">
    <location>
        <begin position="135"/>
        <end position="157"/>
    </location>
</feature>
<dbReference type="Pfam" id="PF04610">
    <property type="entry name" value="TrbL"/>
    <property type="match status" value="1"/>
</dbReference>
<keyword evidence="4 6" id="KW-0472">Membrane</keyword>
<feature type="transmembrane region" description="Helical" evidence="6">
    <location>
        <begin position="33"/>
        <end position="50"/>
    </location>
</feature>
<name>A0ABV8SXE1_9GAMM</name>
<feature type="compositionally biased region" description="Basic and acidic residues" evidence="5">
    <location>
        <begin position="283"/>
        <end position="305"/>
    </location>
</feature>
<protein>
    <submittedName>
        <fullName evidence="7">Type IV secretion system protein</fullName>
    </submittedName>
</protein>
<feature type="transmembrane region" description="Helical" evidence="6">
    <location>
        <begin position="260"/>
        <end position="280"/>
    </location>
</feature>
<evidence type="ECO:0000256" key="1">
    <source>
        <dbReference type="ARBA" id="ARBA00004141"/>
    </source>
</evidence>
<dbReference type="InterPro" id="IPR007688">
    <property type="entry name" value="Conjugal_tfr_TrbL/VirB6"/>
</dbReference>
<feature type="transmembrane region" description="Helical" evidence="6">
    <location>
        <begin position="62"/>
        <end position="81"/>
    </location>
</feature>
<feature type="region of interest" description="Disordered" evidence="5">
    <location>
        <begin position="283"/>
        <end position="328"/>
    </location>
</feature>
<proteinExistence type="predicted"/>
<sequence length="328" mass="35564">MGFFAEFMGWLNRILEGYIANTTATIAGVLEPVIVTLATLYVVVWGYLHLMGRIEEPFANGVKRIFVLAIILGMSLSLWYYNEVIVDTFFYAPSVLAVQVIGPYDGVEIVDGVLFAGSDIADALYRRAGILKGDVSFYFAGLLVQIIVGVTAVYTMFLLVLSRVALSVLLALGPFFIALLLFDTTKKFFESWIAQLANYALITVLTGLIAALMLTVMTRAAGRALAVGGEMEMAEAVRLCAAAGVTLLVMRQVMPMAAGLASGVALSTFGVMSAAVSWGLRGRDKDRETGRRDPASRGKDNDSRGRVSKSARARWHAARRPNSIRSVQ</sequence>
<evidence type="ECO:0000313" key="8">
    <source>
        <dbReference type="Proteomes" id="UP001595904"/>
    </source>
</evidence>
<keyword evidence="8" id="KW-1185">Reference proteome</keyword>
<comment type="caution">
    <text evidence="7">The sequence shown here is derived from an EMBL/GenBank/DDBJ whole genome shotgun (WGS) entry which is preliminary data.</text>
</comment>
<keyword evidence="3 6" id="KW-1133">Transmembrane helix</keyword>
<gene>
    <name evidence="7" type="ORF">ACFPN2_21530</name>
</gene>
<evidence type="ECO:0000256" key="5">
    <source>
        <dbReference type="SAM" id="MobiDB-lite"/>
    </source>
</evidence>
<dbReference type="EMBL" id="JBHSDU010000010">
    <property type="protein sequence ID" value="MFC4311682.1"/>
    <property type="molecule type" value="Genomic_DNA"/>
</dbReference>
<dbReference type="RefSeq" id="WP_380600434.1">
    <property type="nucleotide sequence ID" value="NZ_JBHSDU010000010.1"/>
</dbReference>
<reference evidence="8" key="1">
    <citation type="journal article" date="2019" name="Int. J. Syst. Evol. Microbiol.">
        <title>The Global Catalogue of Microorganisms (GCM) 10K type strain sequencing project: providing services to taxonomists for standard genome sequencing and annotation.</title>
        <authorList>
            <consortium name="The Broad Institute Genomics Platform"/>
            <consortium name="The Broad Institute Genome Sequencing Center for Infectious Disease"/>
            <person name="Wu L."/>
            <person name="Ma J."/>
        </authorList>
    </citation>
    <scope>NUCLEOTIDE SEQUENCE [LARGE SCALE GENOMIC DNA]</scope>
    <source>
        <strain evidence="8">CGMCC 1.10759</strain>
    </source>
</reference>
<evidence type="ECO:0000313" key="7">
    <source>
        <dbReference type="EMBL" id="MFC4311682.1"/>
    </source>
</evidence>
<organism evidence="7 8">
    <name type="scientific">Steroidobacter flavus</name>
    <dbReference type="NCBI Taxonomy" id="1842136"/>
    <lineage>
        <taxon>Bacteria</taxon>
        <taxon>Pseudomonadati</taxon>
        <taxon>Pseudomonadota</taxon>
        <taxon>Gammaproteobacteria</taxon>
        <taxon>Steroidobacterales</taxon>
        <taxon>Steroidobacteraceae</taxon>
        <taxon>Steroidobacter</taxon>
    </lineage>
</organism>
<accession>A0ABV8SXE1</accession>
<feature type="transmembrane region" description="Helical" evidence="6">
    <location>
        <begin position="164"/>
        <end position="184"/>
    </location>
</feature>
<dbReference type="Proteomes" id="UP001595904">
    <property type="component" value="Unassembled WGS sequence"/>
</dbReference>